<keyword evidence="7" id="KW-0915">Sodium</keyword>
<feature type="transmembrane region" description="Helical" evidence="20">
    <location>
        <begin position="127"/>
        <end position="150"/>
    </location>
</feature>
<comment type="similarity">
    <text evidence="1 19">Belongs to the sodium:solute symporter (SSF) (TC 2.A.21) family.</text>
</comment>
<proteinExistence type="inferred from homology"/>
<dbReference type="CDD" id="cd11474">
    <property type="entry name" value="SLC5sbd_CHT"/>
    <property type="match status" value="1"/>
</dbReference>
<feature type="transmembrane region" description="Helical" evidence="20">
    <location>
        <begin position="192"/>
        <end position="216"/>
    </location>
</feature>
<dbReference type="PANTHER" id="PTHR45897">
    <property type="entry name" value="HIGH-AFFINITY CHOLINE TRANSPORTER 1"/>
    <property type="match status" value="1"/>
</dbReference>
<sequence>MALNIPALVSVIIFYIVTLAIGVWAARKTKKLERDGNQTEVTIVGGRSMNMFVGLFTSTATWVGGGYINGTAEIIYLPDRGLVWLQTALGFALGLILGAIFFVAPMRSKKYLTMMDPIQEAYGHTMTSLLFIPALIGDIFWFAAILASLASTMSVILDIQTFLSIIISALIVIIYTFFGGLYSVAYTDVIQLLFIIFGLCLCFPFAMMNPASVSIARTAVEEVFQSPWLGKLDLKYTGVWIDNMLYVCLGSIPWQVYFQRVLSAATTTQAKVTSVLGGCATLILGTPSILIGAIAASTDWNQTSYGLPTPYERGEASMILPIVLQHLCPQYVAVAGLGAVAAAVMSSADSALLSSSSMFGYNIYKKILRKKATEKEVMIVMKIATVVFGSSAAGFAFLSNSIYDLWFICGELVYALLFPQLVCALFVPGTNTYGSATGFLVGLIMRILGGEQILRIPPIIHYPWCTIIDGQYVQLFPFKTATMLISLATLILVSYFSTFLFRRSILPAHWDIFNVLKVEDTTRGPSNEPELFQLRRIDNNALQAER</sequence>
<organism evidence="21 22">
    <name type="scientific">Hymenochirus boettgeri</name>
    <name type="common">Congo dwarf clawed frog</name>
    <dbReference type="NCBI Taxonomy" id="247094"/>
    <lineage>
        <taxon>Eukaryota</taxon>
        <taxon>Metazoa</taxon>
        <taxon>Chordata</taxon>
        <taxon>Craniata</taxon>
        <taxon>Vertebrata</taxon>
        <taxon>Euteleostomi</taxon>
        <taxon>Amphibia</taxon>
        <taxon>Batrachia</taxon>
        <taxon>Anura</taxon>
        <taxon>Pipoidea</taxon>
        <taxon>Pipidae</taxon>
        <taxon>Pipinae</taxon>
        <taxon>Hymenochirus</taxon>
    </lineage>
</organism>
<evidence type="ECO:0000313" key="22">
    <source>
        <dbReference type="Proteomes" id="UP000812440"/>
    </source>
</evidence>
<dbReference type="GO" id="GO:0042734">
    <property type="term" value="C:presynaptic membrane"/>
    <property type="evidence" value="ECO:0007669"/>
    <property type="project" value="UniProtKB-SubCell"/>
</dbReference>
<evidence type="ECO:0000256" key="17">
    <source>
        <dbReference type="ARBA" id="ARBA00078602"/>
    </source>
</evidence>
<dbReference type="PANTHER" id="PTHR45897:SF5">
    <property type="entry name" value="HIGH AFFINITY CHOLINE TRANSPORTER 1"/>
    <property type="match status" value="1"/>
</dbReference>
<evidence type="ECO:0000256" key="7">
    <source>
        <dbReference type="ARBA" id="ARBA00023053"/>
    </source>
</evidence>
<evidence type="ECO:0000256" key="2">
    <source>
        <dbReference type="ARBA" id="ARBA00022448"/>
    </source>
</evidence>
<keyword evidence="10" id="KW-0325">Glycoprotein</keyword>
<feature type="transmembrane region" description="Helical" evidence="20">
    <location>
        <begin position="480"/>
        <end position="501"/>
    </location>
</feature>
<evidence type="ECO:0000313" key="21">
    <source>
        <dbReference type="EMBL" id="KAG8453013.1"/>
    </source>
</evidence>
<dbReference type="InterPro" id="IPR001734">
    <property type="entry name" value="Na/solute_symporter"/>
</dbReference>
<dbReference type="GO" id="GO:0008292">
    <property type="term" value="P:acetylcholine biosynthetic process"/>
    <property type="evidence" value="ECO:0007669"/>
    <property type="project" value="UniProtKB-ARBA"/>
</dbReference>
<keyword evidence="11" id="KW-0739">Sodium transport</keyword>
<gene>
    <name evidence="21" type="ORF">GDO86_004718</name>
</gene>
<dbReference type="PROSITE" id="PS50283">
    <property type="entry name" value="NA_SOLUT_SYMP_3"/>
    <property type="match status" value="1"/>
</dbReference>
<feature type="transmembrane region" description="Helical" evidence="20">
    <location>
        <begin position="275"/>
        <end position="296"/>
    </location>
</feature>
<evidence type="ECO:0000256" key="12">
    <source>
        <dbReference type="ARBA" id="ARBA00034107"/>
    </source>
</evidence>
<dbReference type="AlphaFoldDB" id="A0A8T2K9U4"/>
<comment type="caution">
    <text evidence="21">The sequence shown here is derived from an EMBL/GenBank/DDBJ whole genome shotgun (WGS) entry which is preliminary data.</text>
</comment>
<keyword evidence="5" id="KW-0530">Neurotransmitter biosynthesis</keyword>
<keyword evidence="8" id="KW-0406">Ion transport</keyword>
<evidence type="ECO:0000256" key="6">
    <source>
        <dbReference type="ARBA" id="ARBA00022989"/>
    </source>
</evidence>
<evidence type="ECO:0000256" key="13">
    <source>
        <dbReference type="ARBA" id="ARBA00052778"/>
    </source>
</evidence>
<evidence type="ECO:0000256" key="4">
    <source>
        <dbReference type="ARBA" id="ARBA00022847"/>
    </source>
</evidence>
<feature type="transmembrane region" description="Helical" evidence="20">
    <location>
        <begin position="6"/>
        <end position="27"/>
    </location>
</feature>
<keyword evidence="6 20" id="KW-1133">Transmembrane helix</keyword>
<feature type="transmembrane region" description="Helical" evidence="20">
    <location>
        <begin position="236"/>
        <end position="254"/>
    </location>
</feature>
<keyword evidence="4" id="KW-0769">Symport</keyword>
<dbReference type="GO" id="GO:0005307">
    <property type="term" value="F:choline:sodium symporter activity"/>
    <property type="evidence" value="ECO:0007669"/>
    <property type="project" value="TreeGrafter"/>
</dbReference>
<comment type="catalytic activity">
    <reaction evidence="13">
        <text>choline(out) + n Na(+)(out) = choline(in) + n Na(+)(in)</text>
        <dbReference type="Rhea" id="RHEA:76443"/>
        <dbReference type="ChEBI" id="CHEBI:15354"/>
        <dbReference type="ChEBI" id="CHEBI:29101"/>
    </reaction>
</comment>
<evidence type="ECO:0000256" key="1">
    <source>
        <dbReference type="ARBA" id="ARBA00006434"/>
    </source>
</evidence>
<reference evidence="21" key="1">
    <citation type="thesis" date="2020" institute="ProQuest LLC" country="789 East Eisenhower Parkway, Ann Arbor, MI, USA">
        <title>Comparative Genomics and Chromosome Evolution.</title>
        <authorList>
            <person name="Mudd A.B."/>
        </authorList>
    </citation>
    <scope>NUCLEOTIDE SEQUENCE</scope>
    <source>
        <strain evidence="21">Female2</strain>
        <tissue evidence="21">Blood</tissue>
    </source>
</reference>
<evidence type="ECO:0000256" key="9">
    <source>
        <dbReference type="ARBA" id="ARBA00023136"/>
    </source>
</evidence>
<evidence type="ECO:0000256" key="3">
    <source>
        <dbReference type="ARBA" id="ARBA00022692"/>
    </source>
</evidence>
<feature type="transmembrane region" description="Helical" evidence="20">
    <location>
        <begin position="377"/>
        <end position="399"/>
    </location>
</feature>
<protein>
    <recommendedName>
        <fullName evidence="16">High affinity choline transporter 1</fullName>
    </recommendedName>
    <alternativeName>
        <fullName evidence="18">Hemicholinium-3-sensitive choline transporter</fullName>
    </alternativeName>
    <alternativeName>
        <fullName evidence="17">Solute carrier family 5 member 7</fullName>
    </alternativeName>
</protein>
<comment type="subunit">
    <text evidence="15">Homooligomerizes at cell surface. Interacts with SEC14L1; may regulate SLC5A7.</text>
</comment>
<dbReference type="Proteomes" id="UP000812440">
    <property type="component" value="Chromosome 2"/>
</dbReference>
<feature type="transmembrane region" description="Helical" evidence="20">
    <location>
        <begin position="48"/>
        <end position="68"/>
    </location>
</feature>
<evidence type="ECO:0000256" key="16">
    <source>
        <dbReference type="ARBA" id="ARBA00067128"/>
    </source>
</evidence>
<evidence type="ECO:0000256" key="8">
    <source>
        <dbReference type="ARBA" id="ARBA00023065"/>
    </source>
</evidence>
<dbReference type="InterPro" id="IPR038377">
    <property type="entry name" value="Na/Glc_symporter_sf"/>
</dbReference>
<comment type="function">
    <text evidence="14">High-affinity Na(+)-coupled choline transmembrane symporter. Functions as an electrogenic, voltage-dependent transporter with variable charge/choline stoichiometry. Choline uptake and choline-induced current is also Cl(-)-dependent where Cl(-) is likely a regulatory ion rather than cotransported ion. Plays a critical role in acetylcholine (ACh) synthesis by taking up the substrate choline from the synaptic cleft into the presynaptic nerve terminals after neurotransmitter release. SLC5A7/CHT1-mediated choline high-affinity transport in cholinergic neurons is the rate-limiting step for production of ACh, thereby facilitating communication by subsequent action potentials. Localized predominantly in presynaptic terminal intracellular organelles, and translocated to the plasma membrane in active form in response to neuronal activity.</text>
</comment>
<evidence type="ECO:0000256" key="5">
    <source>
        <dbReference type="ARBA" id="ARBA00022979"/>
    </source>
</evidence>
<keyword evidence="3 20" id="KW-0812">Transmembrane</keyword>
<feature type="transmembrane region" description="Helical" evidence="20">
    <location>
        <begin position="405"/>
        <end position="427"/>
    </location>
</feature>
<evidence type="ECO:0000256" key="14">
    <source>
        <dbReference type="ARBA" id="ARBA00056873"/>
    </source>
</evidence>
<dbReference type="FunFam" id="1.20.1730.10:FF:000008">
    <property type="entry name" value="High affinity choline transporter 1"/>
    <property type="match status" value="1"/>
</dbReference>
<dbReference type="OrthoDB" id="546820at2759"/>
<keyword evidence="9 20" id="KW-0472">Membrane</keyword>
<dbReference type="Gene3D" id="1.20.1730.10">
    <property type="entry name" value="Sodium/glucose cotransporter"/>
    <property type="match status" value="1"/>
</dbReference>
<dbReference type="Pfam" id="PF00474">
    <property type="entry name" value="SSF"/>
    <property type="match status" value="1"/>
</dbReference>
<dbReference type="InterPro" id="IPR052244">
    <property type="entry name" value="Choline_transporter"/>
</dbReference>
<keyword evidence="22" id="KW-1185">Reference proteome</keyword>
<feature type="transmembrane region" description="Helical" evidence="20">
    <location>
        <begin position="88"/>
        <end position="106"/>
    </location>
</feature>
<keyword evidence="2" id="KW-0813">Transport</keyword>
<evidence type="ECO:0000256" key="18">
    <source>
        <dbReference type="ARBA" id="ARBA00083424"/>
    </source>
</evidence>
<comment type="subcellular location">
    <subcellularLocation>
        <location evidence="12">Presynaptic cell membrane</location>
        <topology evidence="12">Multi-pass membrane protein</topology>
    </subcellularLocation>
</comment>
<evidence type="ECO:0000256" key="10">
    <source>
        <dbReference type="ARBA" id="ARBA00023180"/>
    </source>
</evidence>
<dbReference type="EMBL" id="JAACNH010000002">
    <property type="protein sequence ID" value="KAG8453013.1"/>
    <property type="molecule type" value="Genomic_DNA"/>
</dbReference>
<evidence type="ECO:0000256" key="15">
    <source>
        <dbReference type="ARBA" id="ARBA00065855"/>
    </source>
</evidence>
<accession>A0A8T2K9U4</accession>
<evidence type="ECO:0000256" key="19">
    <source>
        <dbReference type="RuleBase" id="RU362091"/>
    </source>
</evidence>
<name>A0A8T2K9U4_9PIPI</name>
<feature type="transmembrane region" description="Helical" evidence="20">
    <location>
        <begin position="162"/>
        <end position="185"/>
    </location>
</feature>
<evidence type="ECO:0000256" key="11">
    <source>
        <dbReference type="ARBA" id="ARBA00023201"/>
    </source>
</evidence>
<evidence type="ECO:0000256" key="20">
    <source>
        <dbReference type="SAM" id="Phobius"/>
    </source>
</evidence>